<sequence length="703" mass="78529">MQEAFMSLMDSEGTRPALSHSCGACNTSGDGEVQENRHLDRKVREQADGSCTRSPENRRSDERMFQFLQYLRLDETGRAGLSVQVRKRQFRMCRNQQEMVARRSSLLLGSAFVSSVQQTERIILPGKPGESDEIFHITRGKIPAELKPRLSQPFTEEEKERIYSQVGLVRAEHVPESARPKALWIFGPPAAGKSTLAAEAAAERFGQAMNAVSVDGNEIRDAHDGFRRVAEHGFDHHVLHKDAWDALKETGCVEGLKKSILKKAIANRQNIVLPDCALKPERVKDMLKSLQDAGYEMHAICLWAPQEEAERRGRLRSVKTGKAYNPKFHQPSCEGTLEVIAHWENQMSLPNGGSFGSIEFYDAGSAPAIRVGKDHFEMLIRCAERGRRRSKELALMNDAAWVKQASEGDHAIEELIAIPWPEKDHSIGIRFVCVLCCRLAKQERYFKRNKCQGMPAFAKYREAWLRELRPWLDDEGPRGKAARLAKAKIGIAEPAAVPDLPQGLFGGDSRQRPMGLCHFDTMAAGAPGRPFYCATSTCRPPSCLSYIAELGEEAVLMGDFNLVEAEYPISDALASGFLRAANEASHGDAGAPPTFQGLSGYTRCLDYALHTGRLVFDYKHQVAGLADHDLVFYDMQLPVAPLPQRFRLQPPRPLQAEAVTTQLWHDVWSQHEASFRGYLQRGAIDDAWALLSNEGERERPPSC</sequence>
<dbReference type="GO" id="GO:0005524">
    <property type="term" value="F:ATP binding"/>
    <property type="evidence" value="ECO:0007669"/>
    <property type="project" value="UniProtKB-KW"/>
</dbReference>
<dbReference type="InterPro" id="IPR027417">
    <property type="entry name" value="P-loop_NTPase"/>
</dbReference>
<dbReference type="InterPro" id="IPR036691">
    <property type="entry name" value="Endo/exonu/phosph_ase_sf"/>
</dbReference>
<organism evidence="4 5">
    <name type="scientific">Symbiodinium microadriaticum</name>
    <name type="common">Dinoflagellate</name>
    <name type="synonym">Zooxanthella microadriatica</name>
    <dbReference type="NCBI Taxonomy" id="2951"/>
    <lineage>
        <taxon>Eukaryota</taxon>
        <taxon>Sar</taxon>
        <taxon>Alveolata</taxon>
        <taxon>Dinophyceae</taxon>
        <taxon>Suessiales</taxon>
        <taxon>Symbiodiniaceae</taxon>
        <taxon>Symbiodinium</taxon>
    </lineage>
</organism>
<name>A0A1Q9DSX7_SYMMI</name>
<dbReference type="GO" id="GO:0016301">
    <property type="term" value="F:kinase activity"/>
    <property type="evidence" value="ECO:0007669"/>
    <property type="project" value="InterPro"/>
</dbReference>
<keyword evidence="2" id="KW-0067">ATP-binding</keyword>
<dbReference type="SUPFAM" id="SSF52540">
    <property type="entry name" value="P-loop containing nucleoside triphosphate hydrolases"/>
    <property type="match status" value="1"/>
</dbReference>
<keyword evidence="1" id="KW-0547">Nucleotide-binding</keyword>
<evidence type="ECO:0000313" key="4">
    <source>
        <dbReference type="EMBL" id="OLP98286.1"/>
    </source>
</evidence>
<evidence type="ECO:0000256" key="1">
    <source>
        <dbReference type="ARBA" id="ARBA00022741"/>
    </source>
</evidence>
<dbReference type="Pfam" id="PF06414">
    <property type="entry name" value="Zeta_toxin"/>
    <property type="match status" value="1"/>
</dbReference>
<dbReference type="OrthoDB" id="435186at2759"/>
<evidence type="ECO:0000256" key="2">
    <source>
        <dbReference type="ARBA" id="ARBA00022840"/>
    </source>
</evidence>
<protein>
    <recommendedName>
        <fullName evidence="3">Zeta toxin domain-containing protein</fullName>
    </recommendedName>
</protein>
<dbReference type="Proteomes" id="UP000186817">
    <property type="component" value="Unassembled WGS sequence"/>
</dbReference>
<dbReference type="AlphaFoldDB" id="A0A1Q9DSX7"/>
<keyword evidence="5" id="KW-1185">Reference proteome</keyword>
<evidence type="ECO:0000259" key="3">
    <source>
        <dbReference type="Pfam" id="PF06414"/>
    </source>
</evidence>
<accession>A0A1Q9DSX7</accession>
<dbReference type="Gene3D" id="3.40.50.300">
    <property type="entry name" value="P-loop containing nucleotide triphosphate hydrolases"/>
    <property type="match status" value="1"/>
</dbReference>
<dbReference type="InterPro" id="IPR010488">
    <property type="entry name" value="Zeta_toxin_domain"/>
</dbReference>
<comment type="caution">
    <text evidence="4">The sequence shown here is derived from an EMBL/GenBank/DDBJ whole genome shotgun (WGS) entry which is preliminary data.</text>
</comment>
<dbReference type="SUPFAM" id="SSF56219">
    <property type="entry name" value="DNase I-like"/>
    <property type="match status" value="1"/>
</dbReference>
<proteinExistence type="predicted"/>
<reference evidence="4 5" key="1">
    <citation type="submission" date="2016-02" db="EMBL/GenBank/DDBJ databases">
        <title>Genome analysis of coral dinoflagellate symbionts highlights evolutionary adaptations to a symbiotic lifestyle.</title>
        <authorList>
            <person name="Aranda M."/>
            <person name="Li Y."/>
            <person name="Liew Y.J."/>
            <person name="Baumgarten S."/>
            <person name="Simakov O."/>
            <person name="Wilson M."/>
            <person name="Piel J."/>
            <person name="Ashoor H."/>
            <person name="Bougouffa S."/>
            <person name="Bajic V.B."/>
            <person name="Ryu T."/>
            <person name="Ravasi T."/>
            <person name="Bayer T."/>
            <person name="Micklem G."/>
            <person name="Kim H."/>
            <person name="Bhak J."/>
            <person name="Lajeunesse T.C."/>
            <person name="Voolstra C.R."/>
        </authorList>
    </citation>
    <scope>NUCLEOTIDE SEQUENCE [LARGE SCALE GENOMIC DNA]</scope>
    <source>
        <strain evidence="4 5">CCMP2467</strain>
    </source>
</reference>
<gene>
    <name evidence="4" type="ORF">AK812_SmicGene19284</name>
</gene>
<evidence type="ECO:0000313" key="5">
    <source>
        <dbReference type="Proteomes" id="UP000186817"/>
    </source>
</evidence>
<feature type="domain" description="Zeta toxin" evidence="3">
    <location>
        <begin position="174"/>
        <end position="347"/>
    </location>
</feature>
<dbReference type="EMBL" id="LSRX01000402">
    <property type="protein sequence ID" value="OLP98286.1"/>
    <property type="molecule type" value="Genomic_DNA"/>
</dbReference>